<comment type="function">
    <text evidence="5">S-adenosyl-L-methionine-dependent protein methyltransferase that trimethylates the N-terminal glycine 'Gly-2' of elongation factor 1-alpha, before also catalyzing the mono- and dimethylation of 'Lys-3'.</text>
</comment>
<dbReference type="PANTHER" id="PTHR14614:SF10">
    <property type="entry name" value="PROTEIN N-TERMINAL AND LYSINE N-METHYLTRANSFERASE EFM7"/>
    <property type="match status" value="1"/>
</dbReference>
<feature type="binding site" evidence="5">
    <location>
        <position position="143"/>
    </location>
    <ligand>
        <name>S-adenosyl-L-methionine</name>
        <dbReference type="ChEBI" id="CHEBI:59789"/>
    </ligand>
</feature>
<keyword evidence="1 5" id="KW-0963">Cytoplasm</keyword>
<keyword evidence="3 5" id="KW-0808">Transferase</keyword>
<dbReference type="GO" id="GO:0000183">
    <property type="term" value="P:rDNA heterochromatin formation"/>
    <property type="evidence" value="ECO:0007669"/>
    <property type="project" value="EnsemblFungi"/>
</dbReference>
<dbReference type="CDD" id="cd02440">
    <property type="entry name" value="AdoMet_MTases"/>
    <property type="match status" value="1"/>
</dbReference>
<evidence type="ECO:0000313" key="7">
    <source>
        <dbReference type="EMBL" id="KAF6072875.1"/>
    </source>
</evidence>
<name>A0A8H6F236_CANAX</name>
<keyword evidence="2 5" id="KW-0489">Methyltransferase</keyword>
<proteinExistence type="inferred from homology"/>
<dbReference type="InterPro" id="IPR025784">
    <property type="entry name" value="EFM7"/>
</dbReference>
<protein>
    <recommendedName>
        <fullName evidence="5">Protein N-terminal and lysine N-methyltransferase EFM7</fullName>
        <ecNumber evidence="5">2.1.1.-</ecNumber>
    </recommendedName>
    <alternativeName>
        <fullName evidence="5">Elongation factor methyltransferase 7</fullName>
    </alternativeName>
</protein>
<dbReference type="InterPro" id="IPR029063">
    <property type="entry name" value="SAM-dependent_MTases_sf"/>
</dbReference>
<feature type="binding site" evidence="5">
    <location>
        <begin position="86"/>
        <end position="88"/>
    </location>
    <ligand>
        <name>S-adenosyl-L-methionine</name>
        <dbReference type="ChEBI" id="CHEBI:59789"/>
    </ligand>
</feature>
<dbReference type="EMBL" id="JABWAD010000001">
    <property type="protein sequence ID" value="KAF6072875.1"/>
    <property type="molecule type" value="Genomic_DNA"/>
</dbReference>
<dbReference type="OMA" id="VGHNPLW"/>
<evidence type="ECO:0000256" key="2">
    <source>
        <dbReference type="ARBA" id="ARBA00022603"/>
    </source>
</evidence>
<dbReference type="HAMAP" id="MF_03223">
    <property type="entry name" value="Methyltr_EFM7"/>
    <property type="match status" value="1"/>
</dbReference>
<feature type="binding site" evidence="5">
    <location>
        <position position="171"/>
    </location>
    <ligand>
        <name>S-adenosyl-L-methionine</name>
        <dbReference type="ChEBI" id="CHEBI:59789"/>
    </ligand>
</feature>
<evidence type="ECO:0000256" key="5">
    <source>
        <dbReference type="HAMAP-Rule" id="MF_03223"/>
    </source>
</evidence>
<evidence type="ECO:0000256" key="3">
    <source>
        <dbReference type="ARBA" id="ARBA00022679"/>
    </source>
</evidence>
<dbReference type="Pfam" id="PF10294">
    <property type="entry name" value="Methyltransf_16"/>
    <property type="match status" value="1"/>
</dbReference>
<feature type="binding site" evidence="5">
    <location>
        <position position="108"/>
    </location>
    <ligand>
        <name>S-adenosyl-L-methionine</name>
        <dbReference type="ChEBI" id="CHEBI:59789"/>
    </ligand>
</feature>
<evidence type="ECO:0000313" key="8">
    <source>
        <dbReference type="Proteomes" id="UP000536275"/>
    </source>
</evidence>
<gene>
    <name evidence="5" type="primary">EFM7</name>
    <name evidence="7" type="ORF">FOB64_000017</name>
    <name evidence="6" type="ORF">FOB64_004445</name>
</gene>
<dbReference type="GO" id="GO:0016279">
    <property type="term" value="F:protein-lysine N-methyltransferase activity"/>
    <property type="evidence" value="ECO:0007669"/>
    <property type="project" value="UniProtKB-UniRule"/>
</dbReference>
<dbReference type="AlphaFoldDB" id="A0A8H6F236"/>
<reference evidence="6 8" key="1">
    <citation type="submission" date="2020-03" db="EMBL/GenBank/DDBJ databases">
        <title>FDA dAtabase for Regulatory Grade micrObial Sequences (FDA-ARGOS): Supporting development and validation of Infectious Disease Dx tests.</title>
        <authorList>
            <person name="Campos J."/>
            <person name="Goldberg B."/>
            <person name="Tallon L."/>
            <person name="Sadzewicz L."/>
            <person name="Vavikolanu K."/>
            <person name="Mehta A."/>
            <person name="Aluvathingal J."/>
            <person name="Nadendla S."/>
            <person name="Nandy P."/>
            <person name="Geyer C."/>
            <person name="Yan Y."/>
            <person name="Sichtig H."/>
        </authorList>
    </citation>
    <scope>NUCLEOTIDE SEQUENCE [LARGE SCALE GENOMIC DNA]</scope>
    <source>
        <strain evidence="6 8">FDAARGOS_656</strain>
    </source>
</reference>
<dbReference type="PROSITE" id="PS51560">
    <property type="entry name" value="SAM_MT_NNT1"/>
    <property type="match status" value="1"/>
</dbReference>
<dbReference type="Proteomes" id="UP000536275">
    <property type="component" value="Unassembled WGS sequence"/>
</dbReference>
<keyword evidence="4 5" id="KW-0949">S-adenosyl-L-methionine</keyword>
<evidence type="ECO:0000256" key="4">
    <source>
        <dbReference type="ARBA" id="ARBA00022691"/>
    </source>
</evidence>
<dbReference type="EC" id="2.1.1.-" evidence="5"/>
<evidence type="ECO:0000256" key="1">
    <source>
        <dbReference type="ARBA" id="ARBA00022490"/>
    </source>
</evidence>
<organism evidence="6 8">
    <name type="scientific">Candida albicans</name>
    <name type="common">Yeast</name>
    <dbReference type="NCBI Taxonomy" id="5476"/>
    <lineage>
        <taxon>Eukaryota</taxon>
        <taxon>Fungi</taxon>
        <taxon>Dikarya</taxon>
        <taxon>Ascomycota</taxon>
        <taxon>Saccharomycotina</taxon>
        <taxon>Pichiomycetes</taxon>
        <taxon>Debaryomycetaceae</taxon>
        <taxon>Candida/Lodderomyces clade</taxon>
        <taxon>Candida</taxon>
    </lineage>
</organism>
<dbReference type="InterPro" id="IPR019410">
    <property type="entry name" value="Methyltransf_16"/>
</dbReference>
<dbReference type="EMBL" id="JABWAD010000055">
    <property type="protein sequence ID" value="KAF6067003.1"/>
    <property type="molecule type" value="Genomic_DNA"/>
</dbReference>
<dbReference type="SMR" id="A0A8H6F236"/>
<dbReference type="PANTHER" id="PTHR14614">
    <property type="entry name" value="HEPATOCELLULAR CARCINOMA-ASSOCIATED ANTIGEN"/>
    <property type="match status" value="1"/>
</dbReference>
<comment type="subcellular location">
    <subcellularLocation>
        <location evidence="5">Cytoplasm</location>
    </subcellularLocation>
</comment>
<dbReference type="GO" id="GO:0032259">
    <property type="term" value="P:methylation"/>
    <property type="evidence" value="ECO:0007669"/>
    <property type="project" value="UniProtKB-KW"/>
</dbReference>
<dbReference type="SUPFAM" id="SSF53335">
    <property type="entry name" value="S-adenosyl-L-methionine-dependent methyltransferases"/>
    <property type="match status" value="1"/>
</dbReference>
<comment type="similarity">
    <text evidence="5">Belongs to the class I-like SAM-binding methyltransferase superfamily. EFM7 family.</text>
</comment>
<dbReference type="GO" id="GO:0005737">
    <property type="term" value="C:cytoplasm"/>
    <property type="evidence" value="ECO:0007669"/>
    <property type="project" value="UniProtKB-SubCell"/>
</dbReference>
<dbReference type="GO" id="GO:0071885">
    <property type="term" value="F:N-terminal protein N-methyltransferase activity"/>
    <property type="evidence" value="ECO:0007669"/>
    <property type="project" value="UniProtKB-UniRule"/>
</dbReference>
<comment type="caution">
    <text evidence="6">The sequence shown here is derived from an EMBL/GenBank/DDBJ whole genome shotgun (WGS) entry which is preliminary data.</text>
</comment>
<accession>A0A8H6F236</accession>
<feature type="binding site" evidence="5">
    <location>
        <position position="59"/>
    </location>
    <ligand>
        <name>S-adenosyl-L-methionine</name>
        <dbReference type="ChEBI" id="CHEBI:59789"/>
    </ligand>
</feature>
<evidence type="ECO:0000313" key="6">
    <source>
        <dbReference type="EMBL" id="KAF6067003.1"/>
    </source>
</evidence>
<sequence length="262" mass="30430">MSEDEISIEGDLFEEPEGFLPERPSSHFSTYKRKIPNAEPQEITMKLVGHNPLYGHLLWNAGIYTADYLDKHSDTLVQGKKILELGAASALPSLVCSLNHAKEVIVTDYPDPDLLSHMEYSFNDLKEKTKYELSPWKVKGYIWGHDLGELLFDEPGRKLAEEEKFDLIILSDLVFNHSEHHKLLDTCRQSLKRNGGKCLVVFSPHRPYLLQDDLSFFETAKQYQFKTEKIEMVTWKPMFEEDEETADIRARVYAFFLIPEWE</sequence>
<dbReference type="Gene3D" id="3.40.50.150">
    <property type="entry name" value="Vaccinia Virus protein VP39"/>
    <property type="match status" value="1"/>
</dbReference>